<evidence type="ECO:0000313" key="2">
    <source>
        <dbReference type="EMBL" id="PON98676.1"/>
    </source>
</evidence>
<sequence>MSRWSLGKKLSPAKKAWKSFTTRLQPKLIRLIKHSIPEAIKTTSRRLLYSLQSFFPTKLRTISNPYNSSSRRRQSTYYYNNHTFRPIYKSFAAIHIDELFPSTAEPVIFSASTTTKNTHKKSNIARFNNNNNTHADQAGTSRDKEDYKGKRMAEDDHGGKDLKRITSKSIYSVEDAWKMVVASSPQLRGVDERAEEFISNFRQDMKLQKEKSILEFQEMLIRSA</sequence>
<evidence type="ECO:0000256" key="1">
    <source>
        <dbReference type="SAM" id="MobiDB-lite"/>
    </source>
</evidence>
<gene>
    <name evidence="2" type="ORF">TorRG33x02_055760</name>
</gene>
<dbReference type="PANTHER" id="PTHR33098">
    <property type="entry name" value="COTTON FIBER (DUF761)"/>
    <property type="match status" value="1"/>
</dbReference>
<feature type="compositionally biased region" description="Basic and acidic residues" evidence="1">
    <location>
        <begin position="141"/>
        <end position="160"/>
    </location>
</feature>
<keyword evidence="3" id="KW-1185">Reference proteome</keyword>
<name>A0A2P5FLN1_TREOI</name>
<dbReference type="InterPro" id="IPR008480">
    <property type="entry name" value="DUF761_pln"/>
</dbReference>
<evidence type="ECO:0000313" key="3">
    <source>
        <dbReference type="Proteomes" id="UP000237000"/>
    </source>
</evidence>
<proteinExistence type="predicted"/>
<comment type="caution">
    <text evidence="2">The sequence shown here is derived from an EMBL/GenBank/DDBJ whole genome shotgun (WGS) entry which is preliminary data.</text>
</comment>
<dbReference type="EMBL" id="JXTC01000023">
    <property type="protein sequence ID" value="PON98676.1"/>
    <property type="molecule type" value="Genomic_DNA"/>
</dbReference>
<protein>
    <submittedName>
        <fullName evidence="2">Cotton fiber protein</fullName>
    </submittedName>
</protein>
<accession>A0A2P5FLN1</accession>
<dbReference type="OrthoDB" id="1913960at2759"/>
<feature type="region of interest" description="Disordered" evidence="1">
    <location>
        <begin position="124"/>
        <end position="160"/>
    </location>
</feature>
<dbReference type="PANTHER" id="PTHR33098:SF3">
    <property type="entry name" value="COTTON FIBER PROTEIN"/>
    <property type="match status" value="1"/>
</dbReference>
<reference evidence="3" key="1">
    <citation type="submission" date="2016-06" db="EMBL/GenBank/DDBJ databases">
        <title>Parallel loss of symbiosis genes in relatives of nitrogen-fixing non-legume Parasponia.</title>
        <authorList>
            <person name="Van Velzen R."/>
            <person name="Holmer R."/>
            <person name="Bu F."/>
            <person name="Rutten L."/>
            <person name="Van Zeijl A."/>
            <person name="Liu W."/>
            <person name="Santuari L."/>
            <person name="Cao Q."/>
            <person name="Sharma T."/>
            <person name="Shen D."/>
            <person name="Roswanjaya Y."/>
            <person name="Wardhani T."/>
            <person name="Kalhor M.S."/>
            <person name="Jansen J."/>
            <person name="Van den Hoogen J."/>
            <person name="Gungor B."/>
            <person name="Hartog M."/>
            <person name="Hontelez J."/>
            <person name="Verver J."/>
            <person name="Yang W.-C."/>
            <person name="Schijlen E."/>
            <person name="Repin R."/>
            <person name="Schilthuizen M."/>
            <person name="Schranz E."/>
            <person name="Heidstra R."/>
            <person name="Miyata K."/>
            <person name="Fedorova E."/>
            <person name="Kohlen W."/>
            <person name="Bisseling T."/>
            <person name="Smit S."/>
            <person name="Geurts R."/>
        </authorList>
    </citation>
    <scope>NUCLEOTIDE SEQUENCE [LARGE SCALE GENOMIC DNA]</scope>
    <source>
        <strain evidence="3">cv. RG33-2</strain>
    </source>
</reference>
<dbReference type="Proteomes" id="UP000237000">
    <property type="component" value="Unassembled WGS sequence"/>
</dbReference>
<dbReference type="Pfam" id="PF05553">
    <property type="entry name" value="DUF761"/>
    <property type="match status" value="1"/>
</dbReference>
<organism evidence="2 3">
    <name type="scientific">Trema orientale</name>
    <name type="common">Charcoal tree</name>
    <name type="synonym">Celtis orientalis</name>
    <dbReference type="NCBI Taxonomy" id="63057"/>
    <lineage>
        <taxon>Eukaryota</taxon>
        <taxon>Viridiplantae</taxon>
        <taxon>Streptophyta</taxon>
        <taxon>Embryophyta</taxon>
        <taxon>Tracheophyta</taxon>
        <taxon>Spermatophyta</taxon>
        <taxon>Magnoliopsida</taxon>
        <taxon>eudicotyledons</taxon>
        <taxon>Gunneridae</taxon>
        <taxon>Pentapetalae</taxon>
        <taxon>rosids</taxon>
        <taxon>fabids</taxon>
        <taxon>Rosales</taxon>
        <taxon>Cannabaceae</taxon>
        <taxon>Trema</taxon>
    </lineage>
</organism>
<feature type="compositionally biased region" description="Polar residues" evidence="1">
    <location>
        <begin position="125"/>
        <end position="140"/>
    </location>
</feature>
<dbReference type="AlphaFoldDB" id="A0A2P5FLN1"/>
<dbReference type="InParanoid" id="A0A2P5FLN1"/>